<feature type="domain" description="HTH lacI-type" evidence="4">
    <location>
        <begin position="4"/>
        <end position="58"/>
    </location>
</feature>
<dbReference type="SUPFAM" id="SSF47413">
    <property type="entry name" value="lambda repressor-like DNA-binding domains"/>
    <property type="match status" value="1"/>
</dbReference>
<evidence type="ECO:0000256" key="2">
    <source>
        <dbReference type="ARBA" id="ARBA00023125"/>
    </source>
</evidence>
<keyword evidence="2" id="KW-0238">DNA-binding</keyword>
<dbReference type="Proteomes" id="UP000031670">
    <property type="component" value="Unassembled WGS sequence"/>
</dbReference>
<evidence type="ECO:0000259" key="4">
    <source>
        <dbReference type="PROSITE" id="PS50932"/>
    </source>
</evidence>
<dbReference type="GO" id="GO:0000976">
    <property type="term" value="F:transcription cis-regulatory region binding"/>
    <property type="evidence" value="ECO:0007669"/>
    <property type="project" value="TreeGrafter"/>
</dbReference>
<dbReference type="GO" id="GO:0003700">
    <property type="term" value="F:DNA-binding transcription factor activity"/>
    <property type="evidence" value="ECO:0007669"/>
    <property type="project" value="TreeGrafter"/>
</dbReference>
<keyword evidence="1" id="KW-0805">Transcription regulation</keyword>
<evidence type="ECO:0000256" key="3">
    <source>
        <dbReference type="ARBA" id="ARBA00023163"/>
    </source>
</evidence>
<dbReference type="Pfam" id="PF00356">
    <property type="entry name" value="LacI"/>
    <property type="match status" value="1"/>
</dbReference>
<evidence type="ECO:0000256" key="1">
    <source>
        <dbReference type="ARBA" id="ARBA00023015"/>
    </source>
</evidence>
<sequence length="65" mass="6992">MAKPTIHDVADYCGVSATTVSLTLRGKGRISEATRERIFDAIEKVGYVYNQSAANLSSRKSNSVG</sequence>
<organism evidence="5 6">
    <name type="scientific">Vibrio ishigakensis</name>
    <dbReference type="NCBI Taxonomy" id="1481914"/>
    <lineage>
        <taxon>Bacteria</taxon>
        <taxon>Pseudomonadati</taxon>
        <taxon>Pseudomonadota</taxon>
        <taxon>Gammaproteobacteria</taxon>
        <taxon>Vibrionales</taxon>
        <taxon>Vibrionaceae</taxon>
        <taxon>Vibrio</taxon>
    </lineage>
</organism>
<dbReference type="InterPro" id="IPR000843">
    <property type="entry name" value="HTH_LacI"/>
</dbReference>
<name>A0A0B8PBH3_9VIBR</name>
<accession>A0A0B8PBH3</accession>
<dbReference type="Gene3D" id="1.10.260.40">
    <property type="entry name" value="lambda repressor-like DNA-binding domains"/>
    <property type="match status" value="1"/>
</dbReference>
<evidence type="ECO:0000313" key="5">
    <source>
        <dbReference type="EMBL" id="GAM64140.1"/>
    </source>
</evidence>
<dbReference type="PANTHER" id="PTHR30146:SF109">
    <property type="entry name" value="HTH-TYPE TRANSCRIPTIONAL REGULATOR GALS"/>
    <property type="match status" value="1"/>
</dbReference>
<evidence type="ECO:0000313" key="6">
    <source>
        <dbReference type="Proteomes" id="UP000031670"/>
    </source>
</evidence>
<dbReference type="SMART" id="SM00354">
    <property type="entry name" value="HTH_LACI"/>
    <property type="match status" value="1"/>
</dbReference>
<comment type="caution">
    <text evidence="5">The sequence shown here is derived from an EMBL/GenBank/DDBJ whole genome shotgun (WGS) entry which is preliminary data.</text>
</comment>
<protein>
    <submittedName>
        <fullName evidence="5">Maltose regulon regulatory protein malI</fullName>
    </submittedName>
</protein>
<dbReference type="CDD" id="cd01392">
    <property type="entry name" value="HTH_LacI"/>
    <property type="match status" value="1"/>
</dbReference>
<dbReference type="AlphaFoldDB" id="A0A0B8PBH3"/>
<gene>
    <name evidence="5" type="ORF">JCM19232_3416</name>
</gene>
<dbReference type="PANTHER" id="PTHR30146">
    <property type="entry name" value="LACI-RELATED TRANSCRIPTIONAL REPRESSOR"/>
    <property type="match status" value="1"/>
</dbReference>
<dbReference type="InterPro" id="IPR010982">
    <property type="entry name" value="Lambda_DNA-bd_dom_sf"/>
</dbReference>
<reference evidence="5 6" key="1">
    <citation type="submission" date="2015-01" db="EMBL/GenBank/DDBJ databases">
        <title>Vibrio sp. C5 JCM 19232 whole genome shotgun sequence.</title>
        <authorList>
            <person name="Sawabe T."/>
            <person name="Meirelles P."/>
            <person name="Feng G."/>
            <person name="Sayaka M."/>
            <person name="Hattori M."/>
            <person name="Ohkuma M."/>
        </authorList>
    </citation>
    <scope>NUCLEOTIDE SEQUENCE [LARGE SCALE GENOMIC DNA]</scope>
    <source>
        <strain evidence="5 6">JCM19232</strain>
    </source>
</reference>
<dbReference type="EMBL" id="BBSA01000011">
    <property type="protein sequence ID" value="GAM64140.1"/>
    <property type="molecule type" value="Genomic_DNA"/>
</dbReference>
<proteinExistence type="predicted"/>
<reference evidence="5 6" key="2">
    <citation type="submission" date="2015-01" db="EMBL/GenBank/DDBJ databases">
        <authorList>
            <consortium name="NBRP consortium"/>
            <person name="Sawabe T."/>
            <person name="Meirelles P."/>
            <person name="Feng G."/>
            <person name="Sayaka M."/>
            <person name="Hattori M."/>
            <person name="Ohkuma M."/>
        </authorList>
    </citation>
    <scope>NUCLEOTIDE SEQUENCE [LARGE SCALE GENOMIC DNA]</scope>
    <source>
        <strain evidence="5 6">JCM19232</strain>
    </source>
</reference>
<keyword evidence="3" id="KW-0804">Transcription</keyword>
<dbReference type="PROSITE" id="PS50932">
    <property type="entry name" value="HTH_LACI_2"/>
    <property type="match status" value="1"/>
</dbReference>